<dbReference type="Proteomes" id="UP000027361">
    <property type="component" value="Unassembled WGS sequence"/>
</dbReference>
<keyword evidence="5" id="KW-1185">Reference proteome</keyword>
<feature type="compositionally biased region" description="Basic and acidic residues" evidence="1">
    <location>
        <begin position="577"/>
        <end position="590"/>
    </location>
</feature>
<evidence type="ECO:0000259" key="3">
    <source>
        <dbReference type="Pfam" id="PF11702"/>
    </source>
</evidence>
<feature type="domain" description="Nitrogen regulatory protein areA GATA-like" evidence="2">
    <location>
        <begin position="31"/>
        <end position="58"/>
    </location>
</feature>
<feature type="compositionally biased region" description="Low complexity" evidence="1">
    <location>
        <begin position="449"/>
        <end position="471"/>
    </location>
</feature>
<dbReference type="InterPro" id="IPR053043">
    <property type="entry name" value="Ras-cAMP_regulatory"/>
</dbReference>
<reference evidence="4 5" key="1">
    <citation type="submission" date="2014-05" db="EMBL/GenBank/DDBJ databases">
        <title>Draft genome sequence of a rare smut relative, Tilletiaria anomala UBC 951.</title>
        <authorList>
            <consortium name="DOE Joint Genome Institute"/>
            <person name="Toome M."/>
            <person name="Kuo A."/>
            <person name="Henrissat B."/>
            <person name="Lipzen A."/>
            <person name="Tritt A."/>
            <person name="Yoshinaga Y."/>
            <person name="Zane M."/>
            <person name="Barry K."/>
            <person name="Grigoriev I.V."/>
            <person name="Spatafora J.W."/>
            <person name="Aimea M.C."/>
        </authorList>
    </citation>
    <scope>NUCLEOTIDE SEQUENCE [LARGE SCALE GENOMIC DNA]</scope>
    <source>
        <strain evidence="4 5">UBC 951</strain>
    </source>
</reference>
<feature type="compositionally biased region" description="Low complexity" evidence="1">
    <location>
        <begin position="217"/>
        <end position="239"/>
    </location>
</feature>
<sequence>MMSTIPDPVLVLSMDQVQKMDQLGLDQLADLWHVFTKCAEMLESGRRLENLSWRLWFREAHLVFDPSQAHSRAGSSFGSASALPSSMETSPLPTPHYGRSRAGSMSFGAAAAAAGAGAQRTTTTASAPAAANMNSGGIDSREKACANGFEDPESDADVTSLSGGEGGGASAEDEFEDVSDDEGDGDEARGQGDTFRPYASDVTADKNRGSKGKHNYSSSSTLSHSPHAAADNASASTATRLSPTASPDRGRASARARANEQTLPESSTAGLQAAQACQRAAPSLASCAAVAPLSDVHGGNIGGQRASSADTAATATAVADTPRRERERRGKDQSHSHRNHHQHQQQQRRRPVSFQAVIERLALPGTNVSTHADASSSGVGAASSSSATEAAGHARANGGAAHPCGKGCVATGAGETEREAFLRELRRPIPPLPAASRPPLSSDRRMAGESESTAASAGAAAKQQAQAHTSAPLQPQARTPRARSAEEGCCTCRSRGVGPGNRPGQGLVPTAPAPAFVSGSSATQAVEQEGEQQRSRMWSNRSADPIVQNTQVVIDAVALLPAPAPIASPAPTPATQETRRDPTDAARSADEEPAGVDVEDKRMEQEQREKVQMKATAEQASEPSAPAAVDDGAGAPEVSIEGKASTAAKALSGTNKAHANAHTHAHRVHTAGRLQGRSKSSLGLHRATAGGRSHRTLAHAHALTGHGHQQHQYAMQQSLAARHAREGSNASVSSNGSSNAGAIGAPPPPPPAIEKQRRASHGSVGSNLAMTRSDTVKSRSPAPAHTVVPQPTAAPAAAGALGQVQPPSRPSASPAKGQAATSPPTKATQAMSTAPKRKPVTFTMGGDESDEEAEGSQSSRSVGQRCAASSSAATAAVPAHTKKHVQLAPPSAAVNEEVTEDDEWSSDDSSEEDDAVKAAEAARLASRKREEDLFKKVPIRSKSAADMRTLQPQQSISTSSASPPLQPVRGMLSSLFHPGTEPSHSPPGQLAGRPHASAADLRNMGGMSSLRMSAVDRSATTSLTSAPPGKTTFERSAAATSHGAAAMHLPRTRSNLRNSSGFIGIGENTTLRTSKSAVALPLLNITSSKSTTSMAQAAAEAAMHTDTGSVSSLHHPSESGTSISFSTADGVLGSSYTSLRASRDGSSSGGGWRDSVALAKLNELAGSRGSSNGHSNNNINHSSRVNGRRQRSNEPRSHSHQRAGHHERDGPSPSSLLAHEHHEREHEEWSPQLQVVGSQPDMNRAWYDTSAAASAEDASAPSSSTATPRQMSAVHAHHHRLRAAAVPVELPEGAAPQTPRTTRRNMLRDELSESLRQNLLWERQSRNRMLGIIQVPMPPAKQLQPQPQQLSSSTSARASTPPVLRKETVLSGGGIRPLTSTRTHSETSAHMSRELSTSGSGSSRDGQQQQREAVRRSQSEWGGSFHHTGW</sequence>
<feature type="compositionally biased region" description="Low complexity" evidence="1">
    <location>
        <begin position="615"/>
        <end position="635"/>
    </location>
</feature>
<feature type="compositionally biased region" description="Basic and acidic residues" evidence="1">
    <location>
        <begin position="598"/>
        <end position="612"/>
    </location>
</feature>
<dbReference type="GeneID" id="25267143"/>
<feature type="compositionally biased region" description="Basic and acidic residues" evidence="1">
    <location>
        <begin position="321"/>
        <end position="335"/>
    </location>
</feature>
<dbReference type="Pfam" id="PF08550">
    <property type="entry name" value="GATA_AreA"/>
    <property type="match status" value="1"/>
</dbReference>
<feature type="compositionally biased region" description="Basic and acidic residues" evidence="1">
    <location>
        <begin position="1218"/>
        <end position="1229"/>
    </location>
</feature>
<feature type="compositionally biased region" description="Polar residues" evidence="1">
    <location>
        <begin position="819"/>
        <end position="832"/>
    </location>
</feature>
<protein>
    <submittedName>
        <fullName evidence="4">Uncharacterized protein</fullName>
    </submittedName>
</protein>
<feature type="compositionally biased region" description="Low complexity" evidence="1">
    <location>
        <begin position="1166"/>
        <end position="1185"/>
    </location>
</feature>
<feature type="region of interest" description="Disordered" evidence="1">
    <location>
        <begin position="301"/>
        <end position="352"/>
    </location>
</feature>
<dbReference type="InterPro" id="IPR021711">
    <property type="entry name" value="DUF3295"/>
</dbReference>
<feature type="compositionally biased region" description="Basic residues" evidence="1">
    <location>
        <begin position="659"/>
        <end position="670"/>
    </location>
</feature>
<dbReference type="OMA" id="LWFREAH"/>
<feature type="compositionally biased region" description="Low complexity" evidence="1">
    <location>
        <begin position="1394"/>
        <end position="1411"/>
    </location>
</feature>
<feature type="compositionally biased region" description="Low complexity" evidence="1">
    <location>
        <begin position="727"/>
        <end position="744"/>
    </location>
</feature>
<dbReference type="HOGENOM" id="CLU_274658_0_0_1"/>
<feature type="compositionally biased region" description="Low complexity" evidence="1">
    <location>
        <begin position="781"/>
        <end position="806"/>
    </location>
</feature>
<feature type="region of interest" description="Disordered" evidence="1">
    <location>
        <begin position="1338"/>
        <end position="1430"/>
    </location>
</feature>
<feature type="compositionally biased region" description="Polar residues" evidence="1">
    <location>
        <begin position="950"/>
        <end position="963"/>
    </location>
</feature>
<gene>
    <name evidence="4" type="ORF">K437DRAFT_293288</name>
</gene>
<feature type="compositionally biased region" description="Low complexity" evidence="1">
    <location>
        <begin position="867"/>
        <end position="876"/>
    </location>
</feature>
<feature type="region of interest" description="Disordered" evidence="1">
    <location>
        <begin position="944"/>
        <end position="1001"/>
    </location>
</feature>
<organism evidence="4 5">
    <name type="scientific">Tilletiaria anomala (strain ATCC 24038 / CBS 436.72 / UBC 951)</name>
    <dbReference type="NCBI Taxonomy" id="1037660"/>
    <lineage>
        <taxon>Eukaryota</taxon>
        <taxon>Fungi</taxon>
        <taxon>Dikarya</taxon>
        <taxon>Basidiomycota</taxon>
        <taxon>Ustilaginomycotina</taxon>
        <taxon>Exobasidiomycetes</taxon>
        <taxon>Georgefischeriales</taxon>
        <taxon>Tilletiariaceae</taxon>
        <taxon>Tilletiaria</taxon>
    </lineage>
</organism>
<dbReference type="EMBL" id="JMSN01000014">
    <property type="protein sequence ID" value="KDN52060.1"/>
    <property type="molecule type" value="Genomic_DNA"/>
</dbReference>
<feature type="region of interest" description="Disordered" evidence="1">
    <location>
        <begin position="1098"/>
        <end position="1126"/>
    </location>
</feature>
<dbReference type="Pfam" id="PF11702">
    <property type="entry name" value="DUF3295"/>
    <property type="match status" value="1"/>
</dbReference>
<feature type="compositionally biased region" description="Acidic residues" evidence="1">
    <location>
        <begin position="171"/>
        <end position="185"/>
    </location>
</feature>
<feature type="compositionally biased region" description="Low complexity" evidence="1">
    <location>
        <begin position="74"/>
        <end position="86"/>
    </location>
</feature>
<feature type="region of interest" description="Disordered" evidence="1">
    <location>
        <begin position="1166"/>
        <end position="1234"/>
    </location>
</feature>
<feature type="region of interest" description="Disordered" evidence="1">
    <location>
        <begin position="651"/>
        <end position="930"/>
    </location>
</feature>
<feature type="compositionally biased region" description="Polar residues" evidence="1">
    <location>
        <begin position="763"/>
        <end position="773"/>
    </location>
</feature>
<accession>A0A066WN53</accession>
<dbReference type="InParanoid" id="A0A066WN53"/>
<feature type="compositionally biased region" description="Polar residues" evidence="1">
    <location>
        <begin position="1106"/>
        <end position="1126"/>
    </location>
</feature>
<feature type="compositionally biased region" description="Polar residues" evidence="1">
    <location>
        <begin position="259"/>
        <end position="270"/>
    </location>
</feature>
<evidence type="ECO:0000259" key="2">
    <source>
        <dbReference type="Pfam" id="PF08550"/>
    </source>
</evidence>
<dbReference type="OrthoDB" id="515401at2759"/>
<dbReference type="GO" id="GO:0031930">
    <property type="term" value="P:mitochondria-nucleus signaling pathway"/>
    <property type="evidence" value="ECO:0007669"/>
    <property type="project" value="TreeGrafter"/>
</dbReference>
<feature type="compositionally biased region" description="Low complexity" evidence="1">
    <location>
        <begin position="699"/>
        <end position="712"/>
    </location>
</feature>
<feature type="compositionally biased region" description="Low complexity" evidence="1">
    <location>
        <begin position="306"/>
        <end position="320"/>
    </location>
</feature>
<feature type="region of interest" description="Disordered" evidence="1">
    <location>
        <begin position="424"/>
        <end position="488"/>
    </location>
</feature>
<feature type="compositionally biased region" description="Basic residues" evidence="1">
    <location>
        <begin position="336"/>
        <end position="351"/>
    </location>
</feature>
<evidence type="ECO:0000313" key="5">
    <source>
        <dbReference type="Proteomes" id="UP000027361"/>
    </source>
</evidence>
<dbReference type="InterPro" id="IPR013860">
    <property type="entry name" value="AreA_GATA"/>
</dbReference>
<evidence type="ECO:0000313" key="4">
    <source>
        <dbReference type="EMBL" id="KDN52060.1"/>
    </source>
</evidence>
<feature type="region of interest" description="Disordered" evidence="1">
    <location>
        <begin position="74"/>
        <end position="101"/>
    </location>
</feature>
<dbReference type="GO" id="GO:0006808">
    <property type="term" value="P:regulation of nitrogen utilization"/>
    <property type="evidence" value="ECO:0007669"/>
    <property type="project" value="TreeGrafter"/>
</dbReference>
<dbReference type="GO" id="GO:0000122">
    <property type="term" value="P:negative regulation of transcription by RNA polymerase II"/>
    <property type="evidence" value="ECO:0007669"/>
    <property type="project" value="TreeGrafter"/>
</dbReference>
<dbReference type="PANTHER" id="PTHR28014">
    <property type="entry name" value="NEGATIVE REGULATOR OF RAS-CAMP PATHWAY"/>
    <property type="match status" value="1"/>
</dbReference>
<feature type="compositionally biased region" description="Basic and acidic residues" evidence="1">
    <location>
        <begin position="1383"/>
        <end position="1393"/>
    </location>
</feature>
<feature type="domain" description="DUF3295" evidence="3">
    <location>
        <begin position="1215"/>
        <end position="1327"/>
    </location>
</feature>
<feature type="region of interest" description="Disordered" evidence="1">
    <location>
        <begin position="564"/>
        <end position="635"/>
    </location>
</feature>
<name>A0A066WN53_TILAU</name>
<dbReference type="RefSeq" id="XP_013244915.1">
    <property type="nucleotide sequence ID" value="XM_013389461.1"/>
</dbReference>
<dbReference type="GO" id="GO:0005737">
    <property type="term" value="C:cytoplasm"/>
    <property type="evidence" value="ECO:0007669"/>
    <property type="project" value="TreeGrafter"/>
</dbReference>
<evidence type="ECO:0000256" key="1">
    <source>
        <dbReference type="SAM" id="MobiDB-lite"/>
    </source>
</evidence>
<comment type="caution">
    <text evidence="4">The sequence shown here is derived from an EMBL/GenBank/DDBJ whole genome shotgun (WGS) entry which is preliminary data.</text>
</comment>
<feature type="compositionally biased region" description="Low complexity" evidence="1">
    <location>
        <begin position="1340"/>
        <end position="1362"/>
    </location>
</feature>
<feature type="compositionally biased region" description="Acidic residues" evidence="1">
    <location>
        <begin position="897"/>
        <end position="914"/>
    </location>
</feature>
<proteinExistence type="predicted"/>
<dbReference type="STRING" id="1037660.A0A066WN53"/>
<feature type="region of interest" description="Disordered" evidence="1">
    <location>
        <begin position="518"/>
        <end position="539"/>
    </location>
</feature>
<feature type="region of interest" description="Disordered" evidence="1">
    <location>
        <begin position="123"/>
        <end position="270"/>
    </location>
</feature>
<dbReference type="PANTHER" id="PTHR28014:SF1">
    <property type="entry name" value="NEGATIVE REGULATOR OF RAS-CAMP PATHWAY"/>
    <property type="match status" value="1"/>
</dbReference>